<evidence type="ECO:0000313" key="1">
    <source>
        <dbReference type="EMBL" id="SPB15132.1"/>
    </source>
</evidence>
<proteinExistence type="predicted"/>
<sequence>MPGPYSIRLDAYDEYWLRNFDEIEYIVKAVSGEVIKTGTLDKHGRTDRIFTEAAEELDVLVGTTGGWLVESEDAESSHPTTVTVAEHLLGEDNNHYVNREYEILS</sequence>
<keyword evidence="2" id="KW-1185">Reference proteome</keyword>
<gene>
    <name evidence="1" type="ORF">NOV72_02361</name>
</gene>
<protein>
    <submittedName>
        <fullName evidence="1">Rhs element Vgr protein</fullName>
    </submittedName>
</protein>
<dbReference type="AlphaFoldDB" id="A0A2U3I4R2"/>
<accession>A0A2U3I4R2</accession>
<name>A0A2U3I4R2_9BURK</name>
<organism evidence="1 2">
    <name type="scientific">Caballeronia novacaledonica</name>
    <dbReference type="NCBI Taxonomy" id="1544861"/>
    <lineage>
        <taxon>Bacteria</taxon>
        <taxon>Pseudomonadati</taxon>
        <taxon>Pseudomonadota</taxon>
        <taxon>Betaproteobacteria</taxon>
        <taxon>Burkholderiales</taxon>
        <taxon>Burkholderiaceae</taxon>
        <taxon>Caballeronia</taxon>
    </lineage>
</organism>
<dbReference type="Proteomes" id="UP000238169">
    <property type="component" value="Unassembled WGS sequence"/>
</dbReference>
<reference evidence="2" key="1">
    <citation type="submission" date="2018-01" db="EMBL/GenBank/DDBJ databases">
        <authorList>
            <person name="Peeters C."/>
        </authorList>
    </citation>
    <scope>NUCLEOTIDE SEQUENCE [LARGE SCALE GENOMIC DNA]</scope>
</reference>
<dbReference type="EMBL" id="OGTP01000006">
    <property type="protein sequence ID" value="SPB15132.1"/>
    <property type="molecule type" value="Genomic_DNA"/>
</dbReference>
<evidence type="ECO:0000313" key="2">
    <source>
        <dbReference type="Proteomes" id="UP000238169"/>
    </source>
</evidence>